<reference evidence="3" key="1">
    <citation type="submission" date="2017-06" db="EMBL/GenBank/DDBJ databases">
        <title>Genome analysis of Fimbriiglobus ruber SP5, the first member of the order Planctomycetales with confirmed chitinolytic capability.</title>
        <authorList>
            <person name="Ravin N.V."/>
            <person name="Rakitin A.L."/>
            <person name="Ivanova A.A."/>
            <person name="Beletsky A.V."/>
            <person name="Kulichevskaya I.S."/>
            <person name="Mardanov A.V."/>
            <person name="Dedysh S.N."/>
        </authorList>
    </citation>
    <scope>NUCLEOTIDE SEQUENCE [LARGE SCALE GENOMIC DNA]</scope>
    <source>
        <strain evidence="3">SP5</strain>
    </source>
</reference>
<evidence type="ECO:0000259" key="1">
    <source>
        <dbReference type="Pfam" id="PF17338"/>
    </source>
</evidence>
<accession>A0A225DCW4</accession>
<proteinExistence type="predicted"/>
<dbReference type="InterPro" id="IPR020290">
    <property type="entry name" value="Gp88"/>
</dbReference>
<protein>
    <recommendedName>
        <fullName evidence="1">Gene product 88 domain-containing protein</fullName>
    </recommendedName>
</protein>
<name>A0A225DCW4_9BACT</name>
<comment type="caution">
    <text evidence="2">The sequence shown here is derived from an EMBL/GenBank/DDBJ whole genome shotgun (WGS) entry which is preliminary data.</text>
</comment>
<organism evidence="2 3">
    <name type="scientific">Fimbriiglobus ruber</name>
    <dbReference type="NCBI Taxonomy" id="1908690"/>
    <lineage>
        <taxon>Bacteria</taxon>
        <taxon>Pseudomonadati</taxon>
        <taxon>Planctomycetota</taxon>
        <taxon>Planctomycetia</taxon>
        <taxon>Gemmatales</taxon>
        <taxon>Gemmataceae</taxon>
        <taxon>Fimbriiglobus</taxon>
    </lineage>
</organism>
<evidence type="ECO:0000313" key="3">
    <source>
        <dbReference type="Proteomes" id="UP000214646"/>
    </source>
</evidence>
<keyword evidence="3" id="KW-1185">Reference proteome</keyword>
<dbReference type="Proteomes" id="UP000214646">
    <property type="component" value="Unassembled WGS sequence"/>
</dbReference>
<sequence>MPKIYPILKAMSFLPNMKLWFSVDAETEYPAEVPENVRVAWLQTEKDDDMEDADLIFLDYPFRKQPIPLTVLAKACPAETPKGKERGTTCATCGICWKD</sequence>
<feature type="domain" description="Gene product 88" evidence="1">
    <location>
        <begin position="5"/>
        <end position="98"/>
    </location>
</feature>
<gene>
    <name evidence="2" type="ORF">FRUB_09998</name>
</gene>
<dbReference type="AlphaFoldDB" id="A0A225DCW4"/>
<dbReference type="Pfam" id="PF17338">
    <property type="entry name" value="GP88"/>
    <property type="match status" value="1"/>
</dbReference>
<dbReference type="EMBL" id="NIDE01000019">
    <property type="protein sequence ID" value="OWK35156.1"/>
    <property type="molecule type" value="Genomic_DNA"/>
</dbReference>
<evidence type="ECO:0000313" key="2">
    <source>
        <dbReference type="EMBL" id="OWK35156.1"/>
    </source>
</evidence>